<gene>
    <name evidence="2" type="ORF">O0S08_06735</name>
</gene>
<feature type="region of interest" description="Disordered" evidence="1">
    <location>
        <begin position="738"/>
        <end position="769"/>
    </location>
</feature>
<protein>
    <submittedName>
        <fullName evidence="2">Uncharacterized protein</fullName>
    </submittedName>
</protein>
<reference evidence="2" key="1">
    <citation type="submission" date="2022-11" db="EMBL/GenBank/DDBJ databases">
        <title>Minimal conservation of predation-associated metabolite biosynthetic gene clusters underscores biosynthetic potential of Myxococcota including descriptions for ten novel species: Archangium lansinium sp. nov., Myxococcus landrumus sp. nov., Nannocystis bai.</title>
        <authorList>
            <person name="Ahearne A."/>
            <person name="Stevens C."/>
            <person name="Dowd S."/>
        </authorList>
    </citation>
    <scope>NUCLEOTIDE SEQUENCE</scope>
    <source>
        <strain evidence="2">Fl3</strain>
    </source>
</reference>
<evidence type="ECO:0000256" key="1">
    <source>
        <dbReference type="SAM" id="MobiDB-lite"/>
    </source>
</evidence>
<dbReference type="RefSeq" id="WP_269038186.1">
    <property type="nucleotide sequence ID" value="NZ_CP114040.1"/>
</dbReference>
<name>A0ABY7H9A4_9BACT</name>
<feature type="compositionally biased region" description="Low complexity" evidence="1">
    <location>
        <begin position="738"/>
        <end position="762"/>
    </location>
</feature>
<proteinExistence type="predicted"/>
<dbReference type="EMBL" id="CP114040">
    <property type="protein sequence ID" value="WAS95843.1"/>
    <property type="molecule type" value="Genomic_DNA"/>
</dbReference>
<keyword evidence="3" id="KW-1185">Reference proteome</keyword>
<organism evidence="2 3">
    <name type="scientific">Nannocystis punicea</name>
    <dbReference type="NCBI Taxonomy" id="2995304"/>
    <lineage>
        <taxon>Bacteria</taxon>
        <taxon>Pseudomonadati</taxon>
        <taxon>Myxococcota</taxon>
        <taxon>Polyangia</taxon>
        <taxon>Nannocystales</taxon>
        <taxon>Nannocystaceae</taxon>
        <taxon>Nannocystis</taxon>
    </lineage>
</organism>
<accession>A0ABY7H9A4</accession>
<dbReference type="Proteomes" id="UP001164459">
    <property type="component" value="Chromosome"/>
</dbReference>
<evidence type="ECO:0000313" key="3">
    <source>
        <dbReference type="Proteomes" id="UP001164459"/>
    </source>
</evidence>
<sequence length="814" mass="86015">MIEAQAPDLQCDAPCSPGAGCCTEVFVHGTGAPVGWLRRGAPIAVPVSAGVDAVVDEFKRWLREHPGVAGLTQMPDVSPLAGLTPWPMSPRTFGSLSTIRLEQKYREVEVMGAGETVTLTLSPAHGVIAVHGAIADARDVYAGWDSPISQSEALAAAEQLLAGLQQDDEVEPVAWSVAEPELVAIVEIETMAHRMRLLKNGQDVGVMTVSAADGGMLDISFNSSSSLLDPEPVTVRSRTFQSDTYDIFDAGKQFVADLTHLDGQPLLGSSYMPLACQEDPGASPRCGQTRLGNLEVAVVDARGHEIADKQAMLLAPTSPSGTFLAQPPGTKDDPITEETRAAALQDAFYRLLATFRLFAPFKAGRWDSLWETLSGFPPDEFVPRVVYFFDTACIDGASGCAGSYFPAVKVNEVPTGTYDEHPWTDLPAHRPPAGPDEGMGKIVTSVESFRSIDVLFHEFGHIVDVFSFANTIGFGVVGSGCAGPGDMMCEKACVLDSTDESEALKETVADFLGIFAIGRLYTGLTYDSKCGAVSSIANSGVSTPVHGPTCVVNPSQIRSFLNERPTEPGVTPPEDGMLPTGKCGEGSGYRQGALVQAWWEWTHGQDCDAGAPFTCATFGEESFGATTGVEAMLYTLNLGNSTYYRKFLTDAEMYLQCVYGDVLATRWRAVWCHHEGLSCDTLPSPCPGLCGDGVADGDEACDHNDMAGKTCKDLGFAGGPLGCKSDCMFDTSQCEPLEAPTTGETPTTGTSTSADGSSGETAPDSATAGGGGVGTDAGCGCATGVANGAWLLGLAPLALRRRRRRCLDRHPHAR</sequence>
<evidence type="ECO:0000313" key="2">
    <source>
        <dbReference type="EMBL" id="WAS95843.1"/>
    </source>
</evidence>